<accession>A0ACC3SL13</accession>
<dbReference type="EMBL" id="JAMKPW020000006">
    <property type="protein sequence ID" value="KAK8217301.1"/>
    <property type="molecule type" value="Genomic_DNA"/>
</dbReference>
<proteinExistence type="predicted"/>
<organism evidence="1 2">
    <name type="scientific">Zalaria obscura</name>
    <dbReference type="NCBI Taxonomy" id="2024903"/>
    <lineage>
        <taxon>Eukaryota</taxon>
        <taxon>Fungi</taxon>
        <taxon>Dikarya</taxon>
        <taxon>Ascomycota</taxon>
        <taxon>Pezizomycotina</taxon>
        <taxon>Dothideomycetes</taxon>
        <taxon>Dothideomycetidae</taxon>
        <taxon>Dothideales</taxon>
        <taxon>Zalariaceae</taxon>
        <taxon>Zalaria</taxon>
    </lineage>
</organism>
<dbReference type="Proteomes" id="UP001320706">
    <property type="component" value="Unassembled WGS sequence"/>
</dbReference>
<protein>
    <submittedName>
        <fullName evidence="1">Kinesin-like protein</fullName>
    </submittedName>
</protein>
<sequence>MEIECESGNCGSQSFHVGDDGYTYCSEGHRQIHRGQAIAEDTETLPQYGRKQRKRSEGEDERAETGLTGKRAFEHYLLCFQLVLWKQVHWLITEKHLPQELETIVRDIWSLRLQTLQAKANYELDAERGSQLFSSQSEGETTDEESQRRKGRNQAKGSTPQVIDAISMCYVGVLLLRLPVTIGDLYQWTASGQLTYYRAIKILPQTMRERLPGTFHIRLDPQTVLEPKNLHLNVLENIIIYDQEFGMAVPSPNHLLVLYRWMRLLALPLEVYAATLRLADMLRVDFAYIPSLNPIAGRLVLRLAETKLISLLVVATKLLFPFDAKERYPRKPTELAALAMDWDKWSQARSDFHTITSPGGLDYEGALKISTNEVMEMTNDKLDDYMDWYETAFIDEDIRETGREGRNAEFRRAMFRFFPTTRTTPKPVTTDPNPDERQLAECERVKRVQASLEPLRVLPEDLKTRDGGSVMRPGSSYRRHRSVQELRGHEREFHEEAAKLVGIPLDWLVQGVFLMERKLQSQNASGPAPDVRACGQKVMCRVRVPASAATVGSRFRTQTYSCRPDSTYTISRISSSSCVHYWYIAACSPEMAPSTFASAAAGNTAPTTPSRSEGGGEWARRTNGATQTFRRPSQAPFSGSNQQRDASSGTSDAHPARYVPPHRNGTITDTRYSKNQLLDLFRSQQEADGALRDGLPNLYVNGWEPNISNGAGPGGWSRNDQARDHAPGPDICWDRDGNVAPLGLVEMGDEEKEVGAQIMRWSGTQLTKISQLFISSVNSPLKPPTVQTNKEGQQREGMPHRKISISHGVGSPGGFNLASPNTTRPAGAKRRETSEAYPFPNTGPSAAGGRTGRDEQQSRTQSPPPALVRRRTDFKEGTPAKADESEDKTLEESADPSRTPFGTLKRNPTGPLSAGLNAPSSPWASTPQSTSFSPMGAFGNFALGNTGAGTPSDKRPGLGGGRAESRFKGLMSKDGGDDAGRGLREKASFTNLGRVHEGGDDDQPSGSAALGGGTDISPPRRRDPHGLGTPSRQDSRDDFGFAAFGMTSDTPANFRGMMQNQDQYGQTPQGRTGQQQSGQEPMSPTDTNPYQSPEQHGAEPEDIDTDGSDIHNAHLPGLGGFMHEGMPANAGGFAGLGNLGRVPAAPPSDRSQTSSVGPNRGFGGLSGLGALPGLGGPGLGGPSPWGAGQGTIGTPTRERAGLATNFGDNAFSGAEIQSPSLAGLGPSNIFGAPGGQNPGIGRGGRLQSLFPQAMQDQMRGAENRHHDDEASDAGDAFSKFGGLDLGRNTESPFRAGRGGEAGEQGRNLAGFGREGGQGSAMASPIQEPAGPHSAQPFAQPIGSSASNQPPAAQQKTMVMPDRMRWIYRDPQGVTQGPWSGLEMHDWYKAGFFSPELLVKKYEDQDYEPLAQLIRRIGNSREPFLVPQIGIPHGPPTAQAGNTWAGQGPLSSSGAQPPFASSFPSFGTTLTAEQQNALERRKQEEQYLMARQKEHLAQQQIAQRLTLGGPHPILPQQLHHHSSAHSLHSQPSFGSIASPNAFQPSPSQGPTAGAGHVPGFFDNSFRAGPVGGLGAVGAGVDLLGNIREEEMPNMLDRLNLNRPGQGSFGGIGQGFNQQQDPAHSQRVQAMLNDRTRLQQEQAQFDANQRFRQDEPGSNERLQQFQGLQGQGQFGAEGVIGKPIAPPSDQIQTQTQAEEDNEKEAELEDVQQSVEDAVQAQQQEQPSLTEQVQKAAAAKQTPPTTQSPWAKVDTSLPQPFPPAPSQSPLPAPAAQRNRSNVADALHAESRSRSQTPSVETPSASIAPWAKEPAEAPKGPSLKEIQDMEARAAAQAEEIAAKARRAALEKELAAQAQAEAPAPGLPSSATWATAGTASPAPQSPATAPSPWAKAAKTPTVSTTAKTLAQIQKEEEARKRRVAAAAAAAAAATTAQSPVSAASAAAQTAGKRYADLASKIASPAPVPTGPGGAWTTVGASGKVKTPIAPTPPAAARVVSQTTVPLAAAPVRKPTAPIRTSTLGGTGPGAVNAQEEFKKWAVNELRHDLNKGVSADEFVSGLLNFPSESEIVTEAVHSVSNTIDSRHFAEEFIRRRKLADKGLVDNVTKSASPSSVAAGQTGGWSEVAKKGSLPREVKQDDVASTFKVVAAKKKGRK</sequence>
<gene>
    <name evidence="1" type="primary">SMY2</name>
    <name evidence="1" type="ORF">M8818_001554</name>
</gene>
<reference evidence="1" key="1">
    <citation type="submission" date="2024-02" db="EMBL/GenBank/DDBJ databases">
        <title>Metagenome Assembled Genome of Zalaria obscura JY119.</title>
        <authorList>
            <person name="Vighnesh L."/>
            <person name="Jagadeeshwari U."/>
            <person name="Venkata Ramana C."/>
            <person name="Sasikala C."/>
        </authorList>
    </citation>
    <scope>NUCLEOTIDE SEQUENCE</scope>
    <source>
        <strain evidence="1">JY119</strain>
    </source>
</reference>
<evidence type="ECO:0000313" key="1">
    <source>
        <dbReference type="EMBL" id="KAK8217301.1"/>
    </source>
</evidence>
<name>A0ACC3SL13_9PEZI</name>
<evidence type="ECO:0000313" key="2">
    <source>
        <dbReference type="Proteomes" id="UP001320706"/>
    </source>
</evidence>
<comment type="caution">
    <text evidence="1">The sequence shown here is derived from an EMBL/GenBank/DDBJ whole genome shotgun (WGS) entry which is preliminary data.</text>
</comment>
<keyword evidence="2" id="KW-1185">Reference proteome</keyword>